<gene>
    <name evidence="1" type="ORF">ITX56_06405</name>
</gene>
<reference evidence="1 2" key="1">
    <citation type="submission" date="2020-11" db="EMBL/GenBank/DDBJ databases">
        <title>Draft Genome of Enterobacter sp. strain EMC7.</title>
        <authorList>
            <person name="Barman P."/>
            <person name="Sinha S."/>
            <person name="Sen S."/>
            <person name="Chakraborty R."/>
        </authorList>
    </citation>
    <scope>NUCLEOTIDE SEQUENCE [LARGE SCALE GENOMIC DNA]</scope>
    <source>
        <strain evidence="1 2">EMC7</strain>
    </source>
</reference>
<dbReference type="EMBL" id="JADMNK010000002">
    <property type="protein sequence ID" value="MBZ0057453.1"/>
    <property type="molecule type" value="Genomic_DNA"/>
</dbReference>
<protein>
    <submittedName>
        <fullName evidence="1">Uncharacterized protein</fullName>
    </submittedName>
</protein>
<keyword evidence="2" id="KW-1185">Reference proteome</keyword>
<organism evidence="1 2">
    <name type="scientific">Leclercia barmai</name>
    <dbReference type="NCBI Taxonomy" id="2785629"/>
    <lineage>
        <taxon>Bacteria</taxon>
        <taxon>Pseudomonadati</taxon>
        <taxon>Pseudomonadota</taxon>
        <taxon>Gammaproteobacteria</taxon>
        <taxon>Enterobacterales</taxon>
        <taxon>Enterobacteriaceae</taxon>
        <taxon>Leclercia</taxon>
    </lineage>
</organism>
<evidence type="ECO:0000313" key="1">
    <source>
        <dbReference type="EMBL" id="MBZ0057453.1"/>
    </source>
</evidence>
<accession>A0ABS7RWU0</accession>
<dbReference type="RefSeq" id="WP_223074224.1">
    <property type="nucleotide sequence ID" value="NZ_JADMNK010000002.1"/>
</dbReference>
<name>A0ABS7RWU0_9ENTR</name>
<dbReference type="Proteomes" id="UP000706580">
    <property type="component" value="Unassembled WGS sequence"/>
</dbReference>
<proteinExistence type="predicted"/>
<sequence>MMSIEPAKTAIITDPVTGKTFAGQAETLHIETPRAVDAEDVNPEAQARIDAFNQIQHEIANQADEQSQQAYNAMTPTEKKIHLERVYIPKLERLAAAHRNACDAVANFEDFHDAFTLMECAKYANDCRHPELRVITCNGIHHRKHIVESGQISEGDYHQIAELTFPQRIVCAPRSVSSLMHYAKTKEAQEYAENVYKVELDKLIRIRDRAAREKVACELEAQQRYEAITEITSFFTKIKQAARKAS</sequence>
<comment type="caution">
    <text evidence="1">The sequence shown here is derived from an EMBL/GenBank/DDBJ whole genome shotgun (WGS) entry which is preliminary data.</text>
</comment>
<evidence type="ECO:0000313" key="2">
    <source>
        <dbReference type="Proteomes" id="UP000706580"/>
    </source>
</evidence>